<keyword evidence="2" id="KW-1185">Reference proteome</keyword>
<dbReference type="RefSeq" id="WP_202690568.1">
    <property type="nucleotide sequence ID" value="NZ_CP068564.1"/>
</dbReference>
<evidence type="ECO:0000313" key="2">
    <source>
        <dbReference type="Proteomes" id="UP000294567"/>
    </source>
</evidence>
<reference evidence="1 2" key="1">
    <citation type="submission" date="2019-03" db="EMBL/GenBank/DDBJ databases">
        <title>Genomic Encyclopedia of Type Strains, Phase IV (KMG-IV): sequencing the most valuable type-strain genomes for metagenomic binning, comparative biology and taxonomic classification.</title>
        <authorList>
            <person name="Goeker M."/>
        </authorList>
    </citation>
    <scope>NUCLEOTIDE SEQUENCE [LARGE SCALE GENOMIC DNA]</scope>
    <source>
        <strain evidence="1 2">DSM 26752</strain>
    </source>
</reference>
<organism evidence="1 2">
    <name type="scientific">Keratinibaculum paraultunense</name>
    <dbReference type="NCBI Taxonomy" id="1278232"/>
    <lineage>
        <taxon>Bacteria</taxon>
        <taxon>Bacillati</taxon>
        <taxon>Bacillota</taxon>
        <taxon>Tissierellia</taxon>
        <taxon>Tissierellales</taxon>
        <taxon>Tepidimicrobiaceae</taxon>
        <taxon>Keratinibaculum</taxon>
    </lineage>
</organism>
<sequence length="87" mass="10311">MGEGISNEQLFEFMTKMYGEMQEMRENMATKQDIVRLENKMDINHKALYDGYKLTYEKLTMLEEKVNEIDKKVEKQDVEIKVIKGAK</sequence>
<name>A0A4V6NZ67_9FIRM</name>
<dbReference type="Proteomes" id="UP000294567">
    <property type="component" value="Unassembled WGS sequence"/>
</dbReference>
<dbReference type="EMBL" id="SMAE01000001">
    <property type="protein sequence ID" value="TCS91540.1"/>
    <property type="molecule type" value="Genomic_DNA"/>
</dbReference>
<accession>A0A4V6NZ67</accession>
<dbReference type="AlphaFoldDB" id="A0A4V6NZ67"/>
<protein>
    <submittedName>
        <fullName evidence="1">Uncharacterized protein</fullName>
    </submittedName>
</protein>
<gene>
    <name evidence="1" type="ORF">EDD65_10140</name>
</gene>
<proteinExistence type="predicted"/>
<evidence type="ECO:0000313" key="1">
    <source>
        <dbReference type="EMBL" id="TCS91540.1"/>
    </source>
</evidence>
<comment type="caution">
    <text evidence="1">The sequence shown here is derived from an EMBL/GenBank/DDBJ whole genome shotgun (WGS) entry which is preliminary data.</text>
</comment>